<evidence type="ECO:0000256" key="5">
    <source>
        <dbReference type="RuleBase" id="RU361235"/>
    </source>
</evidence>
<dbReference type="GeneID" id="127752083"/>
<feature type="domain" description="Carboxylesterase type B" evidence="6">
    <location>
        <begin position="4"/>
        <end position="175"/>
    </location>
</feature>
<dbReference type="Proteomes" id="UP000504606">
    <property type="component" value="Unplaced"/>
</dbReference>
<sequence>MSTRDGRAIAAFEGVPYAVPPLGELRFKRARPAEAWEGVRQAVRPGSMCVQRNLYFREEGIVGSEDCLYLNVYSPKVEHADPLPVLFWIHGGGWLSGAGDVYGPEYLLDQDVVLVTFNYRLGPLGLLSTGDRTVPGNNALKDMVLALRWVRDNVAAFGGDPASVTVFGESAGGAST</sequence>
<comment type="similarity">
    <text evidence="1 5">Belongs to the type-B carboxylesterase/lipase family.</text>
</comment>
<evidence type="ECO:0000313" key="8">
    <source>
        <dbReference type="RefSeq" id="XP_052132599.1"/>
    </source>
</evidence>
<protein>
    <recommendedName>
        <fullName evidence="5">Carboxylic ester hydrolase</fullName>
        <ecNumber evidence="5">3.1.1.-</ecNumber>
    </recommendedName>
</protein>
<feature type="non-terminal residue" evidence="8">
    <location>
        <position position="176"/>
    </location>
</feature>
<evidence type="ECO:0000256" key="4">
    <source>
        <dbReference type="ARBA" id="ARBA00023180"/>
    </source>
</evidence>
<dbReference type="Gene3D" id="3.40.50.1820">
    <property type="entry name" value="alpha/beta hydrolase"/>
    <property type="match status" value="1"/>
</dbReference>
<evidence type="ECO:0000256" key="1">
    <source>
        <dbReference type="ARBA" id="ARBA00005964"/>
    </source>
</evidence>
<evidence type="ECO:0000256" key="3">
    <source>
        <dbReference type="ARBA" id="ARBA00022801"/>
    </source>
</evidence>
<reference evidence="8" key="1">
    <citation type="submission" date="2025-08" db="UniProtKB">
        <authorList>
            <consortium name="RefSeq"/>
        </authorList>
    </citation>
    <scope>IDENTIFICATION</scope>
    <source>
        <tissue evidence="8">Whole organism</tissue>
    </source>
</reference>
<dbReference type="PANTHER" id="PTHR43142:SF1">
    <property type="entry name" value="CARBOXYLIC ESTER HYDROLASE"/>
    <property type="match status" value="1"/>
</dbReference>
<dbReference type="PROSITE" id="PS00941">
    <property type="entry name" value="CARBOXYLESTERASE_B_2"/>
    <property type="match status" value="1"/>
</dbReference>
<gene>
    <name evidence="8" type="primary">LOC127752083</name>
</gene>
<proteinExistence type="inferred from homology"/>
<keyword evidence="2" id="KW-0719">Serine esterase</keyword>
<dbReference type="InterPro" id="IPR002018">
    <property type="entry name" value="CarbesteraseB"/>
</dbReference>
<evidence type="ECO:0000259" key="6">
    <source>
        <dbReference type="Pfam" id="PF00135"/>
    </source>
</evidence>
<name>A0A9C6XV76_FRAOC</name>
<keyword evidence="7" id="KW-1185">Reference proteome</keyword>
<keyword evidence="3 5" id="KW-0378">Hydrolase</keyword>
<dbReference type="SUPFAM" id="SSF53474">
    <property type="entry name" value="alpha/beta-Hydrolases"/>
    <property type="match status" value="1"/>
</dbReference>
<dbReference type="Pfam" id="PF00135">
    <property type="entry name" value="COesterase"/>
    <property type="match status" value="1"/>
</dbReference>
<dbReference type="InterPro" id="IPR029058">
    <property type="entry name" value="AB_hydrolase_fold"/>
</dbReference>
<dbReference type="InterPro" id="IPR019819">
    <property type="entry name" value="Carboxylesterase_B_CS"/>
</dbReference>
<dbReference type="PANTHER" id="PTHR43142">
    <property type="entry name" value="CARBOXYLIC ESTER HYDROLASE"/>
    <property type="match status" value="1"/>
</dbReference>
<dbReference type="RefSeq" id="XP_052132599.1">
    <property type="nucleotide sequence ID" value="XM_052276639.1"/>
</dbReference>
<dbReference type="GO" id="GO:0052689">
    <property type="term" value="F:carboxylic ester hydrolase activity"/>
    <property type="evidence" value="ECO:0007669"/>
    <property type="project" value="UniProtKB-KW"/>
</dbReference>
<dbReference type="OrthoDB" id="19653at2759"/>
<dbReference type="KEGG" id="foc:127752083"/>
<organism evidence="7 8">
    <name type="scientific">Frankliniella occidentalis</name>
    <name type="common">Western flower thrips</name>
    <name type="synonym">Euthrips occidentalis</name>
    <dbReference type="NCBI Taxonomy" id="133901"/>
    <lineage>
        <taxon>Eukaryota</taxon>
        <taxon>Metazoa</taxon>
        <taxon>Ecdysozoa</taxon>
        <taxon>Arthropoda</taxon>
        <taxon>Hexapoda</taxon>
        <taxon>Insecta</taxon>
        <taxon>Pterygota</taxon>
        <taxon>Neoptera</taxon>
        <taxon>Paraneoptera</taxon>
        <taxon>Thysanoptera</taxon>
        <taxon>Terebrantia</taxon>
        <taxon>Thripoidea</taxon>
        <taxon>Thripidae</taxon>
        <taxon>Frankliniella</taxon>
    </lineage>
</organism>
<accession>A0A9C6XV76</accession>
<dbReference type="InterPro" id="IPR019826">
    <property type="entry name" value="Carboxylesterase_B_AS"/>
</dbReference>
<dbReference type="PROSITE" id="PS00122">
    <property type="entry name" value="CARBOXYLESTERASE_B_1"/>
    <property type="match status" value="1"/>
</dbReference>
<evidence type="ECO:0000313" key="7">
    <source>
        <dbReference type="Proteomes" id="UP000504606"/>
    </source>
</evidence>
<evidence type="ECO:0000256" key="2">
    <source>
        <dbReference type="ARBA" id="ARBA00022487"/>
    </source>
</evidence>
<dbReference type="AlphaFoldDB" id="A0A9C6XV76"/>
<keyword evidence="4" id="KW-0325">Glycoprotein</keyword>
<dbReference type="EC" id="3.1.1.-" evidence="5"/>